<feature type="region of interest" description="Disordered" evidence="1">
    <location>
        <begin position="32"/>
        <end position="56"/>
    </location>
</feature>
<dbReference type="AlphaFoldDB" id="A0AA40FXM1"/>
<dbReference type="EMBL" id="JAHYIQ010000012">
    <property type="protein sequence ID" value="KAK1127278.1"/>
    <property type="molecule type" value="Genomic_DNA"/>
</dbReference>
<organism evidence="2 3">
    <name type="scientific">Melipona bicolor</name>
    <dbReference type="NCBI Taxonomy" id="60889"/>
    <lineage>
        <taxon>Eukaryota</taxon>
        <taxon>Metazoa</taxon>
        <taxon>Ecdysozoa</taxon>
        <taxon>Arthropoda</taxon>
        <taxon>Hexapoda</taxon>
        <taxon>Insecta</taxon>
        <taxon>Pterygota</taxon>
        <taxon>Neoptera</taxon>
        <taxon>Endopterygota</taxon>
        <taxon>Hymenoptera</taxon>
        <taxon>Apocrita</taxon>
        <taxon>Aculeata</taxon>
        <taxon>Apoidea</taxon>
        <taxon>Anthophila</taxon>
        <taxon>Apidae</taxon>
        <taxon>Melipona</taxon>
    </lineage>
</organism>
<evidence type="ECO:0000313" key="3">
    <source>
        <dbReference type="Proteomes" id="UP001177670"/>
    </source>
</evidence>
<dbReference type="Proteomes" id="UP001177670">
    <property type="component" value="Unassembled WGS sequence"/>
</dbReference>
<comment type="caution">
    <text evidence="2">The sequence shown here is derived from an EMBL/GenBank/DDBJ whole genome shotgun (WGS) entry which is preliminary data.</text>
</comment>
<sequence length="56" mass="6743">MRKVEEIRGAKFTARYIENKLVNDFEIRLKMNSPQPEPSEYRDINSNDKIISQNWE</sequence>
<feature type="compositionally biased region" description="Polar residues" evidence="1">
    <location>
        <begin position="47"/>
        <end position="56"/>
    </location>
</feature>
<protein>
    <submittedName>
        <fullName evidence="2">Uncharacterized protein</fullName>
    </submittedName>
</protein>
<evidence type="ECO:0000313" key="2">
    <source>
        <dbReference type="EMBL" id="KAK1127278.1"/>
    </source>
</evidence>
<evidence type="ECO:0000256" key="1">
    <source>
        <dbReference type="SAM" id="MobiDB-lite"/>
    </source>
</evidence>
<reference evidence="2" key="1">
    <citation type="submission" date="2021-10" db="EMBL/GenBank/DDBJ databases">
        <title>Melipona bicolor Genome sequencing and assembly.</title>
        <authorList>
            <person name="Araujo N.S."/>
            <person name="Arias M.C."/>
        </authorList>
    </citation>
    <scope>NUCLEOTIDE SEQUENCE</scope>
    <source>
        <strain evidence="2">USP_2M_L1-L4_2017</strain>
        <tissue evidence="2">Whole body</tissue>
    </source>
</reference>
<proteinExistence type="predicted"/>
<accession>A0AA40FXM1</accession>
<name>A0AA40FXM1_9HYME</name>
<keyword evidence="3" id="KW-1185">Reference proteome</keyword>
<gene>
    <name evidence="2" type="ORF">K0M31_003822</name>
</gene>